<dbReference type="Gene3D" id="2.40.70.10">
    <property type="entry name" value="Acid Proteases"/>
    <property type="match status" value="1"/>
</dbReference>
<keyword evidence="2" id="KW-1185">Reference proteome</keyword>
<dbReference type="CDD" id="cd00303">
    <property type="entry name" value="retropepsin_like"/>
    <property type="match status" value="1"/>
</dbReference>
<accession>A0A9W7ZTQ4</accession>
<feature type="non-terminal residue" evidence="1">
    <location>
        <position position="514"/>
    </location>
</feature>
<dbReference type="OrthoDB" id="5583367at2759"/>
<dbReference type="SUPFAM" id="SSF56672">
    <property type="entry name" value="DNA/RNA polymerases"/>
    <property type="match status" value="1"/>
</dbReference>
<protein>
    <recommendedName>
        <fullName evidence="3">Peptidase A2 domain-containing protein</fullName>
    </recommendedName>
</protein>
<dbReference type="EMBL" id="JANBPU010000358">
    <property type="protein sequence ID" value="KAJ1912299.1"/>
    <property type="molecule type" value="Genomic_DNA"/>
</dbReference>
<dbReference type="InterPro" id="IPR043502">
    <property type="entry name" value="DNA/RNA_pol_sf"/>
</dbReference>
<name>A0A9W7ZTQ4_9FUNG</name>
<gene>
    <name evidence="1" type="ORF">H4219_005659</name>
</gene>
<dbReference type="InterPro" id="IPR021109">
    <property type="entry name" value="Peptidase_aspartic_dom_sf"/>
</dbReference>
<reference evidence="1" key="1">
    <citation type="submission" date="2022-07" db="EMBL/GenBank/DDBJ databases">
        <title>Phylogenomic reconstructions and comparative analyses of Kickxellomycotina fungi.</title>
        <authorList>
            <person name="Reynolds N.K."/>
            <person name="Stajich J.E."/>
            <person name="Barry K."/>
            <person name="Grigoriev I.V."/>
            <person name="Crous P."/>
            <person name="Smith M.E."/>
        </authorList>
    </citation>
    <scope>NUCLEOTIDE SEQUENCE</scope>
    <source>
        <strain evidence="1">NBRC 100468</strain>
    </source>
</reference>
<dbReference type="AlphaFoldDB" id="A0A9W7ZTQ4"/>
<proteinExistence type="predicted"/>
<organism evidence="1 2">
    <name type="scientific">Mycoemilia scoparia</name>
    <dbReference type="NCBI Taxonomy" id="417184"/>
    <lineage>
        <taxon>Eukaryota</taxon>
        <taxon>Fungi</taxon>
        <taxon>Fungi incertae sedis</taxon>
        <taxon>Zoopagomycota</taxon>
        <taxon>Kickxellomycotina</taxon>
        <taxon>Kickxellomycetes</taxon>
        <taxon>Kickxellales</taxon>
        <taxon>Kickxellaceae</taxon>
        <taxon>Mycoemilia</taxon>
    </lineage>
</organism>
<dbReference type="Proteomes" id="UP001150538">
    <property type="component" value="Unassembled WGS sequence"/>
</dbReference>
<comment type="caution">
    <text evidence="1">The sequence shown here is derived from an EMBL/GenBank/DDBJ whole genome shotgun (WGS) entry which is preliminary data.</text>
</comment>
<evidence type="ECO:0008006" key="3">
    <source>
        <dbReference type="Google" id="ProtNLM"/>
    </source>
</evidence>
<sequence>MDYHNKLIEVIKSVQSVEANENNYYINCWIDTNQVDILTAGNYNEANNINAFDVDAGEKRRRLANGIPEVTRASDEDRENFGAETFPLTNTTRNSTTAVTHVNTVPTAPVSSTKKGPAYKIRSMAEMEPMKRPVELAMMNARVDMPLQDFLGMSKEGADFMHKVTTRRRIPVDQLSQDKVVDAVVEDAEVVVAPPKSVDKKPYSVRAVRINGRIRNKDVIICIDLGSELNVANTEFLQDLNIPISPDSNTSLVGATRGRMNGAGVAWNVPVQIKDFFMNVPALAVNDFKYTLLLGLPFLEEAKWTVSEVPDGRRMYEITDEDTSCRYWGTGVGPVVKGGSLHMLASGFNSQVLHTLAGVETSSAGKVEVFKTALKEVDAAFTFDDSEMGLLKIEVENPIRIPTVEHTPWEDKPFPIPCAIYYQVIQLIKSKIAAGVLEPSIGGYANKWFVILKKDQSKLQFIQDLLIARTKQLMMNVRICECAGMMLDDARLITKVYYDACEDQRKTPLMIGDM</sequence>
<evidence type="ECO:0000313" key="2">
    <source>
        <dbReference type="Proteomes" id="UP001150538"/>
    </source>
</evidence>
<evidence type="ECO:0000313" key="1">
    <source>
        <dbReference type="EMBL" id="KAJ1912299.1"/>
    </source>
</evidence>